<feature type="transmembrane region" description="Helical" evidence="2">
    <location>
        <begin position="31"/>
        <end position="50"/>
    </location>
</feature>
<protein>
    <submittedName>
        <fullName evidence="4">PQQ-binding-like beta-propeller repeat protein</fullName>
    </submittedName>
</protein>
<reference evidence="5" key="2">
    <citation type="submission" date="2024-06" db="EMBL/GenBank/DDBJ databases">
        <title>Micromonospora mangrovi CCTCC AA 2012012 genome sequences.</title>
        <authorList>
            <person name="Gao J."/>
        </authorList>
    </citation>
    <scope>NUCLEOTIDE SEQUENCE</scope>
    <source>
        <strain evidence="5">CCTCC AA 2012012</strain>
    </source>
</reference>
<dbReference type="EMBL" id="CP159342">
    <property type="protein sequence ID" value="XCH71791.1"/>
    <property type="molecule type" value="Genomic_DNA"/>
</dbReference>
<keyword evidence="2" id="KW-0472">Membrane</keyword>
<gene>
    <name evidence="5" type="ORF">ABUL08_15595</name>
    <name evidence="4" type="ORF">VK199_15530</name>
</gene>
<dbReference type="InterPro" id="IPR015943">
    <property type="entry name" value="WD40/YVTN_repeat-like_dom_sf"/>
</dbReference>
<proteinExistence type="predicted"/>
<dbReference type="InterPro" id="IPR011047">
    <property type="entry name" value="Quinoprotein_ADH-like_sf"/>
</dbReference>
<dbReference type="Gene3D" id="2.130.10.10">
    <property type="entry name" value="YVTN repeat-like/Quinoprotein amine dehydrogenase"/>
    <property type="match status" value="1"/>
</dbReference>
<accession>A0AAU7M0V6</accession>
<dbReference type="EMBL" id="CP157762">
    <property type="protein sequence ID" value="XBP91093.1"/>
    <property type="molecule type" value="Genomic_DNA"/>
</dbReference>
<evidence type="ECO:0000259" key="3">
    <source>
        <dbReference type="Pfam" id="PF13360"/>
    </source>
</evidence>
<dbReference type="InterPro" id="IPR002372">
    <property type="entry name" value="PQQ_rpt_dom"/>
</dbReference>
<feature type="region of interest" description="Disordered" evidence="1">
    <location>
        <begin position="1"/>
        <end position="26"/>
    </location>
</feature>
<sequence length="426" mass="45438">MTVIDLGELRDDPVPEPSRRRHRSTGRPHRLLAVLAVALVTLAGGAPAVGRSAVSVPARPGTDVFLVGDRLYLVEPPDLDRGEGQRLTAYRIPADGPPVLLWHSRLPDGGGDVVALLDRDGTVLLTGPTGGGGAYRTVTVDARTGRPGWQQPGVAFAAVDGVLIQTGDAEGTGTVRRVELPSGRALWSVPTPPDGIDLGHGPDGVDRMVLSAPSGEVEVRDVRSGARLVARDLRPGELPSWQRTQLVDDLLVTIRDNGATVTGYDLDRLDRRWSTRLALVGYLSPCGPLLCAYRQVGGVWALDPATGATRWSDPHWQAVLRVGAGRLLVTAADSDGATRYTVVEATTGRPLAELGDWELADWTDPDAPLIGLRRADDRLLVAELDLVEARARVVDALSGVLGDCHVGGHVLVCRRVDGGFGLWRLR</sequence>
<evidence type="ECO:0000256" key="1">
    <source>
        <dbReference type="SAM" id="MobiDB-lite"/>
    </source>
</evidence>
<dbReference type="SUPFAM" id="SSF50998">
    <property type="entry name" value="Quinoprotein alcohol dehydrogenase-like"/>
    <property type="match status" value="1"/>
</dbReference>
<keyword evidence="2" id="KW-1133">Transmembrane helix</keyword>
<name>A0AAU7M0V6_9ACTN</name>
<dbReference type="RefSeq" id="WP_350930644.1">
    <property type="nucleotide sequence ID" value="NZ_CP157762.1"/>
</dbReference>
<evidence type="ECO:0000313" key="4">
    <source>
        <dbReference type="EMBL" id="XBP91093.1"/>
    </source>
</evidence>
<keyword evidence="2" id="KW-0812">Transmembrane</keyword>
<organism evidence="4">
    <name type="scientific">Micromonospora sp. CCTCC AA 2012012</name>
    <dbReference type="NCBI Taxonomy" id="3111921"/>
    <lineage>
        <taxon>Bacteria</taxon>
        <taxon>Bacillati</taxon>
        <taxon>Actinomycetota</taxon>
        <taxon>Actinomycetes</taxon>
        <taxon>Micromonosporales</taxon>
        <taxon>Micromonosporaceae</taxon>
        <taxon>Micromonospora</taxon>
    </lineage>
</organism>
<feature type="domain" description="Pyrrolo-quinoline quinone repeat" evidence="3">
    <location>
        <begin position="172"/>
        <end position="313"/>
    </location>
</feature>
<reference evidence="4" key="1">
    <citation type="submission" date="2024-01" db="EMBL/GenBank/DDBJ databases">
        <title>The genome sequence of Micromonospora mangrovi CCTCC AA 2012012.</title>
        <authorList>
            <person name="Gao J."/>
        </authorList>
    </citation>
    <scope>NUCLEOTIDE SEQUENCE</scope>
    <source>
        <strain evidence="4">CCTCC AA 2012012</strain>
    </source>
</reference>
<evidence type="ECO:0000256" key="2">
    <source>
        <dbReference type="SAM" id="Phobius"/>
    </source>
</evidence>
<dbReference type="AlphaFoldDB" id="A0AAU7M0V6"/>
<evidence type="ECO:0000313" key="5">
    <source>
        <dbReference type="EMBL" id="XCH71791.1"/>
    </source>
</evidence>
<dbReference type="Pfam" id="PF13360">
    <property type="entry name" value="PQQ_2"/>
    <property type="match status" value="1"/>
</dbReference>